<feature type="domain" description="TIR" evidence="5">
    <location>
        <begin position="747"/>
        <end position="914"/>
    </location>
</feature>
<dbReference type="InterPro" id="IPR011713">
    <property type="entry name" value="Leu-rich_rpt_3"/>
</dbReference>
<dbReference type="SUPFAM" id="SSF46785">
    <property type="entry name" value="Winged helix' DNA-binding domain"/>
    <property type="match status" value="1"/>
</dbReference>
<dbReference type="Gene3D" id="3.40.50.300">
    <property type="entry name" value="P-loop containing nucleotide triphosphate hydrolases"/>
    <property type="match status" value="1"/>
</dbReference>
<dbReference type="GeneID" id="104723408"/>
<evidence type="ECO:0000313" key="7">
    <source>
        <dbReference type="RefSeq" id="XP_010440077.1"/>
    </source>
</evidence>
<dbReference type="Gene3D" id="1.10.8.430">
    <property type="entry name" value="Helical domain of apoptotic protease-activating factors"/>
    <property type="match status" value="1"/>
</dbReference>
<dbReference type="SMART" id="SM00382">
    <property type="entry name" value="AAA"/>
    <property type="match status" value="1"/>
</dbReference>
<dbReference type="Pfam" id="PF07725">
    <property type="entry name" value="LRR_3"/>
    <property type="match status" value="1"/>
</dbReference>
<accession>A0ABM0UER1</accession>
<dbReference type="InterPro" id="IPR027417">
    <property type="entry name" value="P-loop_NTPase"/>
</dbReference>
<dbReference type="InterPro" id="IPR035897">
    <property type="entry name" value="Toll_tir_struct_dom_sf"/>
</dbReference>
<dbReference type="PANTHER" id="PTHR11017">
    <property type="entry name" value="LEUCINE-RICH REPEAT-CONTAINING PROTEIN"/>
    <property type="match status" value="1"/>
</dbReference>
<dbReference type="InterPro" id="IPR032675">
    <property type="entry name" value="LRR_dom_sf"/>
</dbReference>
<reference evidence="6" key="1">
    <citation type="journal article" date="2014" name="Nat. Commun.">
        <title>The emerging biofuel crop Camelina sativa retains a highly undifferentiated hexaploid genome structure.</title>
        <authorList>
            <person name="Kagale S."/>
            <person name="Koh C."/>
            <person name="Nixon J."/>
            <person name="Bollina V."/>
            <person name="Clarke W.E."/>
            <person name="Tuteja R."/>
            <person name="Spillane C."/>
            <person name="Robinson S.J."/>
            <person name="Links M.G."/>
            <person name="Clarke C."/>
            <person name="Higgins E.E."/>
            <person name="Huebert T."/>
            <person name="Sharpe A.G."/>
            <person name="Parkin I.A."/>
        </authorList>
    </citation>
    <scope>NUCLEOTIDE SEQUENCE [LARGE SCALE GENOMIC DNA]</scope>
    <source>
        <strain evidence="6">cv. DH55</strain>
    </source>
</reference>
<dbReference type="PANTHER" id="PTHR11017:SF274">
    <property type="entry name" value="ADP-RIBOSYL CYCLASE_CYCLIC ADP-RIBOSE HYDROLASE-RELATED"/>
    <property type="match status" value="1"/>
</dbReference>
<reference evidence="7" key="2">
    <citation type="submission" date="2025-08" db="UniProtKB">
        <authorList>
            <consortium name="RefSeq"/>
        </authorList>
    </citation>
    <scope>IDENTIFICATION</scope>
    <source>
        <tissue evidence="7">Leaf</tissue>
    </source>
</reference>
<dbReference type="InterPro" id="IPR002182">
    <property type="entry name" value="NB-ARC"/>
</dbReference>
<dbReference type="PRINTS" id="PR00364">
    <property type="entry name" value="DISEASERSIST"/>
</dbReference>
<dbReference type="RefSeq" id="XP_010440077.1">
    <property type="nucleotide sequence ID" value="XM_010441775.2"/>
</dbReference>
<dbReference type="InterPro" id="IPR042197">
    <property type="entry name" value="Apaf_helical"/>
</dbReference>
<evidence type="ECO:0000256" key="3">
    <source>
        <dbReference type="ARBA" id="ARBA00022821"/>
    </source>
</evidence>
<evidence type="ECO:0000256" key="1">
    <source>
        <dbReference type="ARBA" id="ARBA00022614"/>
    </source>
</evidence>
<dbReference type="InterPro" id="IPR058192">
    <property type="entry name" value="WHD_ROQ1-like"/>
</dbReference>
<dbReference type="Proteomes" id="UP000694864">
    <property type="component" value="Chromosome 11"/>
</dbReference>
<dbReference type="InterPro" id="IPR044974">
    <property type="entry name" value="Disease_R_plants"/>
</dbReference>
<keyword evidence="4" id="KW-0520">NAD</keyword>
<dbReference type="InterPro" id="IPR036390">
    <property type="entry name" value="WH_DNA-bd_sf"/>
</dbReference>
<proteinExistence type="predicted"/>
<evidence type="ECO:0000256" key="2">
    <source>
        <dbReference type="ARBA" id="ARBA00022737"/>
    </source>
</evidence>
<dbReference type="Pfam" id="PF23282">
    <property type="entry name" value="WHD_ROQ1"/>
    <property type="match status" value="1"/>
</dbReference>
<dbReference type="InterPro" id="IPR000157">
    <property type="entry name" value="TIR_dom"/>
</dbReference>
<organism evidence="6 7">
    <name type="scientific">Camelina sativa</name>
    <name type="common">False flax</name>
    <name type="synonym">Myagrum sativum</name>
    <dbReference type="NCBI Taxonomy" id="90675"/>
    <lineage>
        <taxon>Eukaryota</taxon>
        <taxon>Viridiplantae</taxon>
        <taxon>Streptophyta</taxon>
        <taxon>Embryophyta</taxon>
        <taxon>Tracheophyta</taxon>
        <taxon>Spermatophyta</taxon>
        <taxon>Magnoliopsida</taxon>
        <taxon>eudicotyledons</taxon>
        <taxon>Gunneridae</taxon>
        <taxon>Pentapetalae</taxon>
        <taxon>rosids</taxon>
        <taxon>malvids</taxon>
        <taxon>Brassicales</taxon>
        <taxon>Brassicaceae</taxon>
        <taxon>Camelineae</taxon>
        <taxon>Camelina</taxon>
    </lineage>
</organism>
<name>A0ABM0UER1_CAMSA</name>
<evidence type="ECO:0000256" key="4">
    <source>
        <dbReference type="ARBA" id="ARBA00023027"/>
    </source>
</evidence>
<dbReference type="InterPro" id="IPR003593">
    <property type="entry name" value="AAA+_ATPase"/>
</dbReference>
<dbReference type="Pfam" id="PF00931">
    <property type="entry name" value="NB-ARC"/>
    <property type="match status" value="1"/>
</dbReference>
<protein>
    <submittedName>
        <fullName evidence="7">Disease resistance protein RPP5-like isoform X1</fullName>
    </submittedName>
</protein>
<dbReference type="SUPFAM" id="SSF52200">
    <property type="entry name" value="Toll/Interleukin receptor TIR domain"/>
    <property type="match status" value="2"/>
</dbReference>
<evidence type="ECO:0000313" key="6">
    <source>
        <dbReference type="Proteomes" id="UP000694864"/>
    </source>
</evidence>
<keyword evidence="6" id="KW-1185">Reference proteome</keyword>
<keyword evidence="3" id="KW-0611">Plant defense</keyword>
<gene>
    <name evidence="7" type="primary">LOC104723408</name>
</gene>
<evidence type="ECO:0000259" key="5">
    <source>
        <dbReference type="PROSITE" id="PS50104"/>
    </source>
</evidence>
<dbReference type="SMART" id="SM00255">
    <property type="entry name" value="TIR"/>
    <property type="match status" value="2"/>
</dbReference>
<dbReference type="Pfam" id="PF01582">
    <property type="entry name" value="TIR"/>
    <property type="match status" value="2"/>
</dbReference>
<dbReference type="SUPFAM" id="SSF52058">
    <property type="entry name" value="L domain-like"/>
    <property type="match status" value="1"/>
</dbReference>
<feature type="domain" description="TIR" evidence="5">
    <location>
        <begin position="11"/>
        <end position="175"/>
    </location>
</feature>
<dbReference type="PROSITE" id="PS50104">
    <property type="entry name" value="TIR"/>
    <property type="match status" value="2"/>
</dbReference>
<keyword evidence="2" id="KW-0677">Repeat</keyword>
<dbReference type="Gene3D" id="3.80.10.10">
    <property type="entry name" value="Ribonuclease Inhibitor"/>
    <property type="match status" value="1"/>
</dbReference>
<dbReference type="Gene3D" id="3.40.50.10140">
    <property type="entry name" value="Toll/interleukin-1 receptor homology (TIR) domain"/>
    <property type="match status" value="2"/>
</dbReference>
<sequence>MAAASSSSRSWRYDVFPSFSGVDVRKTFLSHLLAALHGKSIITFMDHGIERSCQIRPSLSTAIAESRISIVIFSKNYASSTWCLNELVEIHKCFNDFGQMVIPVFYDVDPSEVRKQTGRFGEAFETTCKDKTEDVKQGWIRVLSDIASIAGEHLQNGSDEASMTEKIANDVSNKLVTRSNDFGGFVGIEAHLEALNSMLCLESKEARMIGILGTSGIGKTTIARALFSQLFTSNFHHRAFVAYKRTIRDDYGMKLSWEEQFLSDILGQKDFKIYHLGMVEQRLKHKKVLIVLDDVDDLELLKTLVGQTRWFGSGSRIIVITQDRRLLKAHKINLIYEVEFPSKALSLKMLCRSAFEQDSPPRGFMEVAVQVAELTGNLPLGLSILGSSLRGREKKEWMEMLPELQNGLDEDIEKILRASYDKLDKKCQELFIYIAFACLFNGAQVSYIKDLLEDRLSVRLTMLADKSFIRITSPYETIEMHSLLQKLGREIVHAESIDNPGKRRFLVDADDIVDVFTHNTGTETLVGIYFNTSDISEPFFIHEKSFEGIHNLQFLIVCDYGWGRKNEARLYLPQGLVHLPRKLRLLIWNNYPLKCFPSNFKAEFLVELEMEDSKLEKLWEGTQALGSLKKINMRNSRYLKEIPDLSLAINLEKLYLFGCKSLLTLHSSIQYVIKLRRLNMGNCTKLESVPTHVNLKSLKSLEYLNLRGCIRLRNFPQISLYNSTGFFWSELISTVSYLEQASSSSRSRYDVFPSFSGADVRKSFLGHVMKELDYKSIKTFKDHRIERSRSIGHELLSAIRESRISIVIFSKNYASSTWCLNELVEIHDQSCKTLLGRRSVIPIFYDVDPSEVRKQTGEFGEVFKLTCERRPEEDKQRWIQALVDVANMAGVDSRNWCDEATMVKKIAEDVLNNIITPWNFFDESVGLEAHIGNEFNIKKRRL</sequence>
<keyword evidence="1" id="KW-0433">Leucine-rich repeat</keyword>
<dbReference type="SUPFAM" id="SSF52540">
    <property type="entry name" value="P-loop containing nucleoside triphosphate hydrolases"/>
    <property type="match status" value="1"/>
</dbReference>